<dbReference type="GO" id="GO:0004672">
    <property type="term" value="F:protein kinase activity"/>
    <property type="evidence" value="ECO:0007669"/>
    <property type="project" value="InterPro"/>
</dbReference>
<dbReference type="EMBL" id="KN549456">
    <property type="protein sequence ID" value="KHJ97427.1"/>
    <property type="molecule type" value="Genomic_DNA"/>
</dbReference>
<proteinExistence type="predicted"/>
<dbReference type="AlphaFoldDB" id="A0A0B1TNK4"/>
<reference evidence="3 4" key="1">
    <citation type="submission" date="2014-03" db="EMBL/GenBank/DDBJ databases">
        <title>Draft genome of the hookworm Oesophagostomum dentatum.</title>
        <authorList>
            <person name="Mitreva M."/>
        </authorList>
    </citation>
    <scope>NUCLEOTIDE SEQUENCE [LARGE SCALE GENOMIC DNA]</scope>
    <source>
        <strain evidence="3 4">OD-Hann</strain>
    </source>
</reference>
<dbReference type="SUPFAM" id="SSF56112">
    <property type="entry name" value="Protein kinase-like (PK-like)"/>
    <property type="match status" value="1"/>
</dbReference>
<feature type="domain" description="Protein kinase" evidence="2">
    <location>
        <begin position="10"/>
        <end position="239"/>
    </location>
</feature>
<protein>
    <recommendedName>
        <fullName evidence="2">Protein kinase domain-containing protein</fullName>
    </recommendedName>
</protein>
<dbReference type="Gene3D" id="1.10.510.10">
    <property type="entry name" value="Transferase(Phosphotransferase) domain 1"/>
    <property type="match status" value="1"/>
</dbReference>
<evidence type="ECO:0000256" key="1">
    <source>
        <dbReference type="SAM" id="MobiDB-lite"/>
    </source>
</evidence>
<evidence type="ECO:0000313" key="4">
    <source>
        <dbReference type="Proteomes" id="UP000053660"/>
    </source>
</evidence>
<name>A0A0B1TNK4_OESDE</name>
<dbReference type="GO" id="GO:0005524">
    <property type="term" value="F:ATP binding"/>
    <property type="evidence" value="ECO:0007669"/>
    <property type="project" value="InterPro"/>
</dbReference>
<sequence>MVETQYHDSSDAIEELGTTESNKAPVVTSEYNTAVEGEVRVDPTQYTEFGINQSPEERQTLLEELKMDHANLLDKEKPELIFVLNESDIVEGTTLEEHLHKHGPFPLEEHIAARILRSISSALMFLHSRDVIHGSLDLTSIIVCPNFSAKTIVTTKAYRAKHSESGAKAKVEDVFHLGLILYQMITGRKAEFDQGGQLTGGPSPYLRVSEKGLKLAELMLTKSVKFPPTIGHIRYSEWLEQCEDNPPVFVLFPDYE</sequence>
<dbReference type="Proteomes" id="UP000053660">
    <property type="component" value="Unassembled WGS sequence"/>
</dbReference>
<dbReference type="InterPro" id="IPR000719">
    <property type="entry name" value="Prot_kinase_dom"/>
</dbReference>
<evidence type="ECO:0000313" key="3">
    <source>
        <dbReference type="EMBL" id="KHJ97427.1"/>
    </source>
</evidence>
<accession>A0A0B1TNK4</accession>
<gene>
    <name evidence="3" type="ORF">OESDEN_02598</name>
</gene>
<dbReference type="InterPro" id="IPR011009">
    <property type="entry name" value="Kinase-like_dom_sf"/>
</dbReference>
<feature type="region of interest" description="Disordered" evidence="1">
    <location>
        <begin position="1"/>
        <end position="21"/>
    </location>
</feature>
<organism evidence="3 4">
    <name type="scientific">Oesophagostomum dentatum</name>
    <name type="common">Nodular worm</name>
    <dbReference type="NCBI Taxonomy" id="61180"/>
    <lineage>
        <taxon>Eukaryota</taxon>
        <taxon>Metazoa</taxon>
        <taxon>Ecdysozoa</taxon>
        <taxon>Nematoda</taxon>
        <taxon>Chromadorea</taxon>
        <taxon>Rhabditida</taxon>
        <taxon>Rhabditina</taxon>
        <taxon>Rhabditomorpha</taxon>
        <taxon>Strongyloidea</taxon>
        <taxon>Strongylidae</taxon>
        <taxon>Oesophagostomum</taxon>
    </lineage>
</organism>
<dbReference type="SMART" id="SM00220">
    <property type="entry name" value="S_TKc"/>
    <property type="match status" value="1"/>
</dbReference>
<dbReference type="OrthoDB" id="1668230at2759"/>
<keyword evidence="4" id="KW-1185">Reference proteome</keyword>
<feature type="compositionally biased region" description="Basic and acidic residues" evidence="1">
    <location>
        <begin position="1"/>
        <end position="10"/>
    </location>
</feature>
<evidence type="ECO:0000259" key="2">
    <source>
        <dbReference type="SMART" id="SM00220"/>
    </source>
</evidence>